<reference evidence="1" key="1">
    <citation type="submission" date="2023-04" db="EMBL/GenBank/DDBJ databases">
        <title>A chromosome-level genome assembly of the parasitoid wasp Eretmocerus hayati.</title>
        <authorList>
            <person name="Zhong Y."/>
            <person name="Liu S."/>
            <person name="Liu Y."/>
        </authorList>
    </citation>
    <scope>NUCLEOTIDE SEQUENCE</scope>
    <source>
        <strain evidence="1">ZJU_SS_LIU_2023</strain>
    </source>
</reference>
<gene>
    <name evidence="1" type="ORF">QAD02_015647</name>
</gene>
<evidence type="ECO:0000313" key="1">
    <source>
        <dbReference type="EMBL" id="KAJ8679860.1"/>
    </source>
</evidence>
<accession>A0ACC2PDM6</accession>
<protein>
    <submittedName>
        <fullName evidence="1">Uncharacterized protein</fullName>
    </submittedName>
</protein>
<name>A0ACC2PDM6_9HYME</name>
<proteinExistence type="predicted"/>
<comment type="caution">
    <text evidence="1">The sequence shown here is derived from an EMBL/GenBank/DDBJ whole genome shotgun (WGS) entry which is preliminary data.</text>
</comment>
<evidence type="ECO:0000313" key="2">
    <source>
        <dbReference type="Proteomes" id="UP001239111"/>
    </source>
</evidence>
<sequence>MAQHFVTVCVVCVLCAAHTPCYAHATLSPVSNFGDLYVNERLDSSENLLLSQINHTKSTKWKDDNTIGSRGIESYEQSFSEVPQSVDQSVGKSMYASSTSESLAQSYVSRLRNSLEEKSPRDSDHNDEGWQENSKETHEDHNVRIKRSPQVSQKFFVREIFKHFGDGDKMTMEGFEKMMKNMGLFQSDFRVSEQEIRSIDNNQSGSSLASVKESSSNKGSSSTTDASLKQKCMSSRELLSSLSDDTTYTSSTNKSDTTLPDWLFERICPALIYQLAVAPVSDRGECFHISKNTLKPFEIGIHETEEPTRNMFQVWMYSTVSILIISLCGLLGVAVIPVMGKSYYQQLIQFLVALAVGTLCGDALIHLLPHAMASDSEHSHSHEHSFSHSSMEHDDHDTNVWKGFVAVLGLVLFFFTEKALNMIAEWRKCNQDRNKIPARVRVMRESDAGSSNTVGEKLCKHKYSTYPYCYGEISTETQENLHIHQHNHNEKPQIIDEEKPLTCNTTNCNTISNKIIPDDLKKKVNDDWKLDDAVITDKKLMDGSDVPLNDTETYTVIIREHEVNHHGHGHTHSHVHSTPDSMSSIAWMVIMGDGLHNFTDGMAIGAAFSANIAGGFSTTIAVFCHELPHELGDFAVLLKAGMSAKQAVFYNLLSSILCLFGMVFGVLLGTTPAASSWMFAAAAGMFIYIALVDMVPEMSSNHSIAHGAHWQCLLQASGLICGFGIMLIIALYEHDLQHIFND</sequence>
<keyword evidence="2" id="KW-1185">Reference proteome</keyword>
<dbReference type="Proteomes" id="UP001239111">
    <property type="component" value="Chromosome 2"/>
</dbReference>
<organism evidence="1 2">
    <name type="scientific">Eretmocerus hayati</name>
    <dbReference type="NCBI Taxonomy" id="131215"/>
    <lineage>
        <taxon>Eukaryota</taxon>
        <taxon>Metazoa</taxon>
        <taxon>Ecdysozoa</taxon>
        <taxon>Arthropoda</taxon>
        <taxon>Hexapoda</taxon>
        <taxon>Insecta</taxon>
        <taxon>Pterygota</taxon>
        <taxon>Neoptera</taxon>
        <taxon>Endopterygota</taxon>
        <taxon>Hymenoptera</taxon>
        <taxon>Apocrita</taxon>
        <taxon>Proctotrupomorpha</taxon>
        <taxon>Chalcidoidea</taxon>
        <taxon>Aphelinidae</taxon>
        <taxon>Aphelininae</taxon>
        <taxon>Eretmocerus</taxon>
    </lineage>
</organism>
<dbReference type="EMBL" id="CM056742">
    <property type="protein sequence ID" value="KAJ8679860.1"/>
    <property type="molecule type" value="Genomic_DNA"/>
</dbReference>